<keyword evidence="3" id="KW-1185">Reference proteome</keyword>
<evidence type="ECO:0008006" key="4">
    <source>
        <dbReference type="Google" id="ProtNLM"/>
    </source>
</evidence>
<name>A0A8G0L243_9HYPO</name>
<feature type="chain" id="PRO_5034483813" description="Secreted protein" evidence="1">
    <location>
        <begin position="27"/>
        <end position="108"/>
    </location>
</feature>
<dbReference type="EMBL" id="CP075864">
    <property type="protein sequence ID" value="QYS94371.1"/>
    <property type="molecule type" value="Genomic_DNA"/>
</dbReference>
<accession>A0A8G0L243</accession>
<evidence type="ECO:0000256" key="1">
    <source>
        <dbReference type="SAM" id="SignalP"/>
    </source>
</evidence>
<feature type="signal peptide" evidence="1">
    <location>
        <begin position="1"/>
        <end position="26"/>
    </location>
</feature>
<sequence length="108" mass="12611">MKPLAFSNFCFSWLFLRSSFQGFTAGNRPHEVPTDLYLTKTLFLRYQLVVKFIHEMHISFSQWCFCHNHEPSELSIACIGIFTNAIECLKFILDYTTTSSRWCVPGVF</sequence>
<reference evidence="2 3" key="1">
    <citation type="journal article" date="2021" name="BMC Genomics">
        <title>Telomere-to-telomere genome assembly of asparaginase-producing Trichoderma simmonsii.</title>
        <authorList>
            <person name="Chung D."/>
            <person name="Kwon Y.M."/>
            <person name="Yang Y."/>
        </authorList>
    </citation>
    <scope>NUCLEOTIDE SEQUENCE [LARGE SCALE GENOMIC DNA]</scope>
    <source>
        <strain evidence="2 3">GH-Sj1</strain>
    </source>
</reference>
<keyword evidence="1" id="KW-0732">Signal</keyword>
<dbReference type="Proteomes" id="UP000826661">
    <property type="component" value="Chromosome I"/>
</dbReference>
<organism evidence="2 3">
    <name type="scientific">Trichoderma simmonsii</name>
    <dbReference type="NCBI Taxonomy" id="1491479"/>
    <lineage>
        <taxon>Eukaryota</taxon>
        <taxon>Fungi</taxon>
        <taxon>Dikarya</taxon>
        <taxon>Ascomycota</taxon>
        <taxon>Pezizomycotina</taxon>
        <taxon>Sordariomycetes</taxon>
        <taxon>Hypocreomycetidae</taxon>
        <taxon>Hypocreales</taxon>
        <taxon>Hypocreaceae</taxon>
        <taxon>Trichoderma</taxon>
    </lineage>
</organism>
<protein>
    <recommendedName>
        <fullName evidence="4">Secreted protein</fullName>
    </recommendedName>
</protein>
<proteinExistence type="predicted"/>
<evidence type="ECO:0000313" key="3">
    <source>
        <dbReference type="Proteomes" id="UP000826661"/>
    </source>
</evidence>
<gene>
    <name evidence="2" type="ORF">H0G86_001706</name>
</gene>
<evidence type="ECO:0000313" key="2">
    <source>
        <dbReference type="EMBL" id="QYS94371.1"/>
    </source>
</evidence>
<dbReference type="AlphaFoldDB" id="A0A8G0L243"/>